<keyword evidence="5" id="KW-1185">Reference proteome</keyword>
<feature type="non-terminal residue" evidence="4">
    <location>
        <position position="983"/>
    </location>
</feature>
<dbReference type="SUPFAM" id="SSF52540">
    <property type="entry name" value="P-loop containing nucleoside triphosphate hydrolases"/>
    <property type="match status" value="1"/>
</dbReference>
<dbReference type="Pfam" id="PF13637">
    <property type="entry name" value="Ank_4"/>
    <property type="match status" value="1"/>
</dbReference>
<name>A0AA40BVC5_9PEZI</name>
<keyword evidence="2" id="KW-0040">ANK repeat</keyword>
<organism evidence="4 5">
    <name type="scientific">Bombardia bombarda</name>
    <dbReference type="NCBI Taxonomy" id="252184"/>
    <lineage>
        <taxon>Eukaryota</taxon>
        <taxon>Fungi</taxon>
        <taxon>Dikarya</taxon>
        <taxon>Ascomycota</taxon>
        <taxon>Pezizomycotina</taxon>
        <taxon>Sordariomycetes</taxon>
        <taxon>Sordariomycetidae</taxon>
        <taxon>Sordariales</taxon>
        <taxon>Lasiosphaeriaceae</taxon>
        <taxon>Bombardia</taxon>
    </lineage>
</organism>
<evidence type="ECO:0000313" key="4">
    <source>
        <dbReference type="EMBL" id="KAK0614990.1"/>
    </source>
</evidence>
<protein>
    <recommendedName>
        <fullName evidence="3">Nephrocystin 3-like N-terminal domain-containing protein</fullName>
    </recommendedName>
</protein>
<dbReference type="InterPro" id="IPR029058">
    <property type="entry name" value="AB_hydrolase_fold"/>
</dbReference>
<dbReference type="SUPFAM" id="SSF48403">
    <property type="entry name" value="Ankyrin repeat"/>
    <property type="match status" value="1"/>
</dbReference>
<reference evidence="4" key="1">
    <citation type="submission" date="2023-06" db="EMBL/GenBank/DDBJ databases">
        <title>Genome-scale phylogeny and comparative genomics of the fungal order Sordariales.</title>
        <authorList>
            <consortium name="Lawrence Berkeley National Laboratory"/>
            <person name="Hensen N."/>
            <person name="Bonometti L."/>
            <person name="Westerberg I."/>
            <person name="Brannstrom I.O."/>
            <person name="Guillou S."/>
            <person name="Cros-Aarteil S."/>
            <person name="Calhoun S."/>
            <person name="Haridas S."/>
            <person name="Kuo A."/>
            <person name="Mondo S."/>
            <person name="Pangilinan J."/>
            <person name="Riley R."/>
            <person name="LaButti K."/>
            <person name="Andreopoulos B."/>
            <person name="Lipzen A."/>
            <person name="Chen C."/>
            <person name="Yanf M."/>
            <person name="Daum C."/>
            <person name="Ng V."/>
            <person name="Clum A."/>
            <person name="Steindorff A."/>
            <person name="Ohm R."/>
            <person name="Martin F."/>
            <person name="Silar P."/>
            <person name="Natvig D."/>
            <person name="Lalanne C."/>
            <person name="Gautier V."/>
            <person name="Ament-velasquez S.L."/>
            <person name="Kruys A."/>
            <person name="Hutchinson M.I."/>
            <person name="Powell A.J."/>
            <person name="Barry K."/>
            <person name="Miller A.N."/>
            <person name="Grigoriev I.V."/>
            <person name="Debuchy R."/>
            <person name="Gladieux P."/>
            <person name="Thoren M.H."/>
            <person name="Johannesson H."/>
        </authorList>
    </citation>
    <scope>NUCLEOTIDE SEQUENCE</scope>
    <source>
        <strain evidence="4">SMH3391-2</strain>
    </source>
</reference>
<gene>
    <name evidence="4" type="ORF">B0T17DRAFT_497883</name>
</gene>
<dbReference type="Pfam" id="PF12796">
    <property type="entry name" value="Ank_2"/>
    <property type="match status" value="1"/>
</dbReference>
<sequence>PSVQAPYPVFWPRDLLLISVPHARTMTYGYDTHPRHAFGSMPLNKTTVYDIARDFLVALEVERRLEPLRPVVFIAHSLGGIIVKEMLRQASLQLFDHTDLYQVFSSTVGIVFFGTPHGGADPSGVLQHVAETIIKAVGISVSEQIVNALLPSSERLRELMDEFGPIAQRQQWMVHSFQEGLGIKVLNGRKVVEDTSSFLNCPSIERTQHIERNHMDMCRFAGFDDISYKSVIAAINRIISEYSSRKPSPRTTLNNEEIAELQKSLRFDQMDSRHMSIEIANPGTCAWIMESSPYLDWLDASRFEDHGGFLWIKGKPGAGKSTIMKYILANARKSMRSKTILHFFFHARGSDLEKSTAGMYRSLLVQLLSQLTIPTIRTVAENAGIRPGQASTAWSIFSLKQMLAETIKVLGQHSSVACFIDALDECDEDQIRDMVAYLQHLGDVALSVNVRLHVMFASRHYPHITIRRGNTLTLENHQGHSQDIITYIDRELRIGQGDLTLLIRAELQRKASGVFMWVVLVVDMLNKEHDRGRTPRRLQRTLEDIPGDLHELFRDILTRDCRDSNELLLCIQWVLFAQRSLTPKELYFAILSGTEPEDISAWDPTRNETSLGAIKRFILNTSKGLAEITKVGRPTVQFIHESVKDFLLKDNGINELWPEASGGDISRRSNIRLAQCCSQYFASDVIARFYTDPTNKKDYDLDFPFLRYAIGNVLQHAEVAQAGYDNRNHIGTFIQDFPLLSWIKGDYYLKSLRKHRYKYTGNASLLYILAERNLSALIRAHGMLQRQSCFVVSEERYGPPILAALVTGSEEAALALLEIEAEAQADVSRPADPSEIEIWTGHAFAEARTSLMHASVGGHTEVVRLLLETGGVDLNAVDHSGYTALSYAAFIKSDKHTDIARLILAHGQVDVHHRDKSGRTALSLAAEKGVDGIVELLLATGKVNLDLEDSNGDTPWSWASRSGHGSIVTLLERAGCARPTSLK</sequence>
<feature type="repeat" description="ANK" evidence="2">
    <location>
        <begin position="917"/>
        <end position="941"/>
    </location>
</feature>
<dbReference type="SUPFAM" id="SSF53474">
    <property type="entry name" value="alpha/beta-Hydrolases"/>
    <property type="match status" value="1"/>
</dbReference>
<dbReference type="Pfam" id="PF24883">
    <property type="entry name" value="NPHP3_N"/>
    <property type="match status" value="1"/>
</dbReference>
<dbReference type="PROSITE" id="PS50088">
    <property type="entry name" value="ANK_REPEAT"/>
    <property type="match status" value="2"/>
</dbReference>
<dbReference type="PANTHER" id="PTHR10039:SF5">
    <property type="entry name" value="NACHT DOMAIN-CONTAINING PROTEIN"/>
    <property type="match status" value="1"/>
</dbReference>
<proteinExistence type="predicted"/>
<feature type="repeat" description="ANK" evidence="2">
    <location>
        <begin position="846"/>
        <end position="870"/>
    </location>
</feature>
<dbReference type="Gene3D" id="1.25.40.20">
    <property type="entry name" value="Ankyrin repeat-containing domain"/>
    <property type="match status" value="1"/>
</dbReference>
<dbReference type="SMART" id="SM00248">
    <property type="entry name" value="ANK"/>
    <property type="match status" value="4"/>
</dbReference>
<evidence type="ECO:0000259" key="3">
    <source>
        <dbReference type="Pfam" id="PF24883"/>
    </source>
</evidence>
<dbReference type="AlphaFoldDB" id="A0AA40BVC5"/>
<dbReference type="Gene3D" id="3.40.50.300">
    <property type="entry name" value="P-loop containing nucleotide triphosphate hydrolases"/>
    <property type="match status" value="1"/>
</dbReference>
<dbReference type="PANTHER" id="PTHR10039">
    <property type="entry name" value="AMELOGENIN"/>
    <property type="match status" value="1"/>
</dbReference>
<accession>A0AA40BVC5</accession>
<evidence type="ECO:0000256" key="1">
    <source>
        <dbReference type="ARBA" id="ARBA00022737"/>
    </source>
</evidence>
<dbReference type="PROSITE" id="PS50297">
    <property type="entry name" value="ANK_REP_REGION"/>
    <property type="match status" value="2"/>
</dbReference>
<dbReference type="Proteomes" id="UP001174934">
    <property type="component" value="Unassembled WGS sequence"/>
</dbReference>
<dbReference type="Gene3D" id="3.40.50.1820">
    <property type="entry name" value="alpha/beta hydrolase"/>
    <property type="match status" value="1"/>
</dbReference>
<evidence type="ECO:0000256" key="2">
    <source>
        <dbReference type="PROSITE-ProRule" id="PRU00023"/>
    </source>
</evidence>
<dbReference type="InterPro" id="IPR002110">
    <property type="entry name" value="Ankyrin_rpt"/>
</dbReference>
<evidence type="ECO:0000313" key="5">
    <source>
        <dbReference type="Proteomes" id="UP001174934"/>
    </source>
</evidence>
<comment type="caution">
    <text evidence="4">The sequence shown here is derived from an EMBL/GenBank/DDBJ whole genome shotgun (WGS) entry which is preliminary data.</text>
</comment>
<dbReference type="InterPro" id="IPR036770">
    <property type="entry name" value="Ankyrin_rpt-contain_sf"/>
</dbReference>
<dbReference type="EMBL" id="JAULSR010000007">
    <property type="protein sequence ID" value="KAK0614990.1"/>
    <property type="molecule type" value="Genomic_DNA"/>
</dbReference>
<feature type="domain" description="Nephrocystin 3-like N-terminal" evidence="3">
    <location>
        <begin position="283"/>
        <end position="459"/>
    </location>
</feature>
<dbReference type="InterPro" id="IPR027417">
    <property type="entry name" value="P-loop_NTPase"/>
</dbReference>
<dbReference type="InterPro" id="IPR056884">
    <property type="entry name" value="NPHP3-like_N"/>
</dbReference>
<keyword evidence="1" id="KW-0677">Repeat</keyword>